<organism evidence="1 2">
    <name type="scientific">Armillaria solidipes</name>
    <dbReference type="NCBI Taxonomy" id="1076256"/>
    <lineage>
        <taxon>Eukaryota</taxon>
        <taxon>Fungi</taxon>
        <taxon>Dikarya</taxon>
        <taxon>Basidiomycota</taxon>
        <taxon>Agaricomycotina</taxon>
        <taxon>Agaricomycetes</taxon>
        <taxon>Agaricomycetidae</taxon>
        <taxon>Agaricales</taxon>
        <taxon>Marasmiineae</taxon>
        <taxon>Physalacriaceae</taxon>
        <taxon>Armillaria</taxon>
    </lineage>
</organism>
<gene>
    <name evidence="1" type="ORF">ARMSODRAFT_971196</name>
</gene>
<sequence length="212" mass="23006">MNGRLKICRVSVGSGLDGLRCFVLVEIAQDTNKGVQLDVALRVVESIPATSTGAGDAVQIKATQRTFITESLLPEHFFLALHLGGSRSSSRAQWKNFIARPALFVDKELVADLSRIAGEETPLKSMTAVGDNKGIRPRDRPVFSLAPELRHTNSMLHTGILSDQDTRNLPSERRRTASGLLSSVMGGPDYTNANHIAAAITVLAFFGVIRRK</sequence>
<protein>
    <submittedName>
        <fullName evidence="1">Uncharacterized protein</fullName>
    </submittedName>
</protein>
<evidence type="ECO:0000313" key="1">
    <source>
        <dbReference type="EMBL" id="PBK75263.1"/>
    </source>
</evidence>
<dbReference type="AlphaFoldDB" id="A0A2H3CGJ3"/>
<evidence type="ECO:0000313" key="2">
    <source>
        <dbReference type="Proteomes" id="UP000218334"/>
    </source>
</evidence>
<dbReference type="Proteomes" id="UP000218334">
    <property type="component" value="Unassembled WGS sequence"/>
</dbReference>
<reference evidence="2" key="1">
    <citation type="journal article" date="2017" name="Nat. Ecol. Evol.">
        <title>Genome expansion and lineage-specific genetic innovations in the forest pathogenic fungi Armillaria.</title>
        <authorList>
            <person name="Sipos G."/>
            <person name="Prasanna A.N."/>
            <person name="Walter M.C."/>
            <person name="O'Connor E."/>
            <person name="Balint B."/>
            <person name="Krizsan K."/>
            <person name="Kiss B."/>
            <person name="Hess J."/>
            <person name="Varga T."/>
            <person name="Slot J."/>
            <person name="Riley R."/>
            <person name="Boka B."/>
            <person name="Rigling D."/>
            <person name="Barry K."/>
            <person name="Lee J."/>
            <person name="Mihaltcheva S."/>
            <person name="LaButti K."/>
            <person name="Lipzen A."/>
            <person name="Waldron R."/>
            <person name="Moloney N.M."/>
            <person name="Sperisen C."/>
            <person name="Kredics L."/>
            <person name="Vagvoelgyi C."/>
            <person name="Patrignani A."/>
            <person name="Fitzpatrick D."/>
            <person name="Nagy I."/>
            <person name="Doyle S."/>
            <person name="Anderson J.B."/>
            <person name="Grigoriev I.V."/>
            <person name="Gueldener U."/>
            <person name="Muensterkoetter M."/>
            <person name="Nagy L.G."/>
        </authorList>
    </citation>
    <scope>NUCLEOTIDE SEQUENCE [LARGE SCALE GENOMIC DNA]</scope>
    <source>
        <strain evidence="2">28-4</strain>
    </source>
</reference>
<keyword evidence="2" id="KW-1185">Reference proteome</keyword>
<proteinExistence type="predicted"/>
<accession>A0A2H3CGJ3</accession>
<dbReference type="EMBL" id="KZ293418">
    <property type="protein sequence ID" value="PBK75263.1"/>
    <property type="molecule type" value="Genomic_DNA"/>
</dbReference>
<name>A0A2H3CGJ3_9AGAR</name>